<gene>
    <name evidence="1" type="ORF">KC19_VG317300</name>
</gene>
<keyword evidence="2" id="KW-1185">Reference proteome</keyword>
<dbReference type="EMBL" id="CM026426">
    <property type="protein sequence ID" value="KAG0575089.1"/>
    <property type="molecule type" value="Genomic_DNA"/>
</dbReference>
<reference evidence="1" key="1">
    <citation type="submission" date="2020-06" db="EMBL/GenBank/DDBJ databases">
        <title>WGS assembly of Ceratodon purpureus strain R40.</title>
        <authorList>
            <person name="Carey S.B."/>
            <person name="Jenkins J."/>
            <person name="Shu S."/>
            <person name="Lovell J.T."/>
            <person name="Sreedasyam A."/>
            <person name="Maumus F."/>
            <person name="Tiley G.P."/>
            <person name="Fernandez-Pozo N."/>
            <person name="Barry K."/>
            <person name="Chen C."/>
            <person name="Wang M."/>
            <person name="Lipzen A."/>
            <person name="Daum C."/>
            <person name="Saski C.A."/>
            <person name="Payton A.C."/>
            <person name="Mcbreen J.C."/>
            <person name="Conrad R.E."/>
            <person name="Kollar L.M."/>
            <person name="Olsson S."/>
            <person name="Huttunen S."/>
            <person name="Landis J.B."/>
            <person name="Wickett N.J."/>
            <person name="Johnson M.G."/>
            <person name="Rensing S.A."/>
            <person name="Grimwood J."/>
            <person name="Schmutz J."/>
            <person name="Mcdaniel S.F."/>
        </authorList>
    </citation>
    <scope>NUCLEOTIDE SEQUENCE</scope>
    <source>
        <strain evidence="1">R40</strain>
    </source>
</reference>
<dbReference type="Proteomes" id="UP000822688">
    <property type="component" value="Chromosome V"/>
</dbReference>
<proteinExistence type="predicted"/>
<name>A0A8T0HWJ4_CERPU</name>
<dbReference type="AlphaFoldDB" id="A0A8T0HWJ4"/>
<evidence type="ECO:0000313" key="1">
    <source>
        <dbReference type="EMBL" id="KAG0575089.1"/>
    </source>
</evidence>
<evidence type="ECO:0000313" key="2">
    <source>
        <dbReference type="Proteomes" id="UP000822688"/>
    </source>
</evidence>
<organism evidence="1 2">
    <name type="scientific">Ceratodon purpureus</name>
    <name type="common">Fire moss</name>
    <name type="synonym">Dicranum purpureum</name>
    <dbReference type="NCBI Taxonomy" id="3225"/>
    <lineage>
        <taxon>Eukaryota</taxon>
        <taxon>Viridiplantae</taxon>
        <taxon>Streptophyta</taxon>
        <taxon>Embryophyta</taxon>
        <taxon>Bryophyta</taxon>
        <taxon>Bryophytina</taxon>
        <taxon>Bryopsida</taxon>
        <taxon>Dicranidae</taxon>
        <taxon>Pseudoditrichales</taxon>
        <taxon>Ditrichaceae</taxon>
        <taxon>Ceratodon</taxon>
    </lineage>
</organism>
<comment type="caution">
    <text evidence="1">The sequence shown here is derived from an EMBL/GenBank/DDBJ whole genome shotgun (WGS) entry which is preliminary data.</text>
</comment>
<protein>
    <submittedName>
        <fullName evidence="1">Uncharacterized protein</fullName>
    </submittedName>
</protein>
<sequence length="92" mass="11134">MDSTKWKSGKQRYERAKKPLSSFDLDIIKYKDYIDDIQAEETITNLRYVRIDNGILKHTIIEHCEAWILKFETLLHQIAKTELYSIYTYFKR</sequence>
<accession>A0A8T0HWJ4</accession>